<comment type="caution">
    <text evidence="11">The sequence shown here is derived from an EMBL/GenBank/DDBJ whole genome shotgun (WGS) entry which is preliminary data.</text>
</comment>
<evidence type="ECO:0000313" key="11">
    <source>
        <dbReference type="EMBL" id="PIE62547.1"/>
    </source>
</evidence>
<dbReference type="SUPFAM" id="SSF54690">
    <property type="entry name" value="Molybdopterin synthase subunit MoaE"/>
    <property type="match status" value="1"/>
</dbReference>
<evidence type="ECO:0000256" key="10">
    <source>
        <dbReference type="ARBA" id="ARBA00049878"/>
    </source>
</evidence>
<dbReference type="GO" id="GO:0030366">
    <property type="term" value="F:molybdopterin synthase activity"/>
    <property type="evidence" value="ECO:0007669"/>
    <property type="project" value="UniProtKB-EC"/>
</dbReference>
<comment type="similarity">
    <text evidence="2">Belongs to the MoaE family.</text>
</comment>
<comment type="catalytic activity">
    <reaction evidence="10">
        <text>2 [molybdopterin-synthase sulfur-carrier protein]-C-terminal-Gly-aminoethanethioate + cyclic pyranopterin phosphate + H2O = molybdopterin + 2 [molybdopterin-synthase sulfur-carrier protein]-C-terminal Gly-Gly + 2 H(+)</text>
        <dbReference type="Rhea" id="RHEA:26333"/>
        <dbReference type="Rhea" id="RHEA-COMP:12202"/>
        <dbReference type="Rhea" id="RHEA-COMP:19907"/>
        <dbReference type="ChEBI" id="CHEBI:15377"/>
        <dbReference type="ChEBI" id="CHEBI:15378"/>
        <dbReference type="ChEBI" id="CHEBI:58698"/>
        <dbReference type="ChEBI" id="CHEBI:59648"/>
        <dbReference type="ChEBI" id="CHEBI:90778"/>
        <dbReference type="ChEBI" id="CHEBI:232372"/>
        <dbReference type="EC" id="2.8.1.12"/>
    </reaction>
</comment>
<accession>A0A2G6MR38</accession>
<evidence type="ECO:0000256" key="6">
    <source>
        <dbReference type="ARBA" id="ARBA00029745"/>
    </source>
</evidence>
<gene>
    <name evidence="11" type="ORF">CSA25_04665</name>
</gene>
<sequence length="119" mass="13143">MGLAAMIRRMKNHPDFSKAGMVLYHNGVVRDSSRDGRPVSGLTVTADQEKLDQIIDRTRAMPGILEVLVHINSDTPLRVGDDVMFLAVAGDIREHVIDALTYALDRIKAEATVKTQVFV</sequence>
<evidence type="ECO:0000256" key="4">
    <source>
        <dbReference type="ARBA" id="ARBA00013858"/>
    </source>
</evidence>
<evidence type="ECO:0000256" key="3">
    <source>
        <dbReference type="ARBA" id="ARBA00011950"/>
    </source>
</evidence>
<organism evidence="11 12">
    <name type="scientific">Desulfobacter postgatei</name>
    <dbReference type="NCBI Taxonomy" id="2293"/>
    <lineage>
        <taxon>Bacteria</taxon>
        <taxon>Pseudomonadati</taxon>
        <taxon>Thermodesulfobacteriota</taxon>
        <taxon>Desulfobacteria</taxon>
        <taxon>Desulfobacterales</taxon>
        <taxon>Desulfobacteraceae</taxon>
        <taxon>Desulfobacter</taxon>
    </lineage>
</organism>
<dbReference type="InterPro" id="IPR036563">
    <property type="entry name" value="MoaE_sf"/>
</dbReference>
<dbReference type="EMBL" id="PDTI01000039">
    <property type="protein sequence ID" value="PIE62547.1"/>
    <property type="molecule type" value="Genomic_DNA"/>
</dbReference>
<dbReference type="InterPro" id="IPR003448">
    <property type="entry name" value="Mopterin_biosynth_MoaE"/>
</dbReference>
<name>A0A2G6MR38_9BACT</name>
<comment type="pathway">
    <text evidence="1">Cofactor biosynthesis; molybdopterin biosynthesis.</text>
</comment>
<reference evidence="11 12" key="1">
    <citation type="submission" date="2017-10" db="EMBL/GenBank/DDBJ databases">
        <title>Novel microbial diversity and functional potential in the marine mammal oral microbiome.</title>
        <authorList>
            <person name="Dudek N.K."/>
            <person name="Sun C.L."/>
            <person name="Burstein D."/>
            <person name="Kantor R.S."/>
            <person name="Aliaga Goltsman D.S."/>
            <person name="Bik E.M."/>
            <person name="Thomas B.C."/>
            <person name="Banfield J.F."/>
            <person name="Relman D.A."/>
        </authorList>
    </citation>
    <scope>NUCLEOTIDE SEQUENCE [LARGE SCALE GENOMIC DNA]</scope>
    <source>
        <strain evidence="11">DOLJORAL78_47_202</strain>
    </source>
</reference>
<dbReference type="Gene3D" id="3.90.1170.40">
    <property type="entry name" value="Molybdopterin biosynthesis MoaE subunit"/>
    <property type="match status" value="1"/>
</dbReference>
<evidence type="ECO:0000256" key="8">
    <source>
        <dbReference type="ARBA" id="ARBA00030781"/>
    </source>
</evidence>
<protein>
    <recommendedName>
        <fullName evidence="4">Molybdopterin synthase catalytic subunit</fullName>
        <ecNumber evidence="3">2.8.1.12</ecNumber>
    </recommendedName>
    <alternativeName>
        <fullName evidence="8">MPT synthase subunit 2</fullName>
    </alternativeName>
    <alternativeName>
        <fullName evidence="6">Molybdenum cofactor biosynthesis protein E</fullName>
    </alternativeName>
    <alternativeName>
        <fullName evidence="7">Molybdopterin-converting factor large subunit</fullName>
    </alternativeName>
    <alternativeName>
        <fullName evidence="9">Molybdopterin-converting factor subunit 2</fullName>
    </alternativeName>
</protein>
<dbReference type="Pfam" id="PF02391">
    <property type="entry name" value="MoaE"/>
    <property type="match status" value="1"/>
</dbReference>
<dbReference type="EC" id="2.8.1.12" evidence="3"/>
<proteinExistence type="inferred from homology"/>
<evidence type="ECO:0000256" key="9">
    <source>
        <dbReference type="ARBA" id="ARBA00032474"/>
    </source>
</evidence>
<dbReference type="AlphaFoldDB" id="A0A2G6MR38"/>
<evidence type="ECO:0000313" key="12">
    <source>
        <dbReference type="Proteomes" id="UP000231203"/>
    </source>
</evidence>
<evidence type="ECO:0000256" key="5">
    <source>
        <dbReference type="ARBA" id="ARBA00026066"/>
    </source>
</evidence>
<dbReference type="UniPathway" id="UPA00344"/>
<dbReference type="Proteomes" id="UP000231203">
    <property type="component" value="Unassembled WGS sequence"/>
</dbReference>
<comment type="subunit">
    <text evidence="5">Heterotetramer of 2 MoaD subunits and 2 MoaE subunits. Also stable as homodimer. The enzyme changes between these two forms during catalysis.</text>
</comment>
<evidence type="ECO:0000256" key="2">
    <source>
        <dbReference type="ARBA" id="ARBA00005426"/>
    </source>
</evidence>
<evidence type="ECO:0000256" key="7">
    <source>
        <dbReference type="ARBA" id="ARBA00030407"/>
    </source>
</evidence>
<evidence type="ECO:0000256" key="1">
    <source>
        <dbReference type="ARBA" id="ARBA00005046"/>
    </source>
</evidence>
<dbReference type="GO" id="GO:0006777">
    <property type="term" value="P:Mo-molybdopterin cofactor biosynthetic process"/>
    <property type="evidence" value="ECO:0007669"/>
    <property type="project" value="InterPro"/>
</dbReference>